<dbReference type="AlphaFoldDB" id="A0A2J5P868"/>
<comment type="caution">
    <text evidence="1">The sequence shown here is derived from an EMBL/GenBank/DDBJ whole genome shotgun (WGS) entry which is preliminary data.</text>
</comment>
<dbReference type="EMBL" id="PIDR01001546">
    <property type="protein sequence ID" value="PLO62216.1"/>
    <property type="molecule type" value="Genomic_DNA"/>
</dbReference>
<evidence type="ECO:0000313" key="2">
    <source>
        <dbReference type="Proteomes" id="UP000234667"/>
    </source>
</evidence>
<accession>A0A2J5P868</accession>
<sequence>MKARLIPPYENCTGNVLWRKEDFINKVDDISTSLKKLRDMGYWASAYPEGDGITFKYTKDSYQKSSIEILEDFSICFEWVEIELAKSRSSNLELAELEGKNKNMECIVIVPIEKIFIQETIEIGKYIFYCGRQFDEESHKRLSEQDGSYIQFNCDLPYI</sequence>
<evidence type="ECO:0000313" key="1">
    <source>
        <dbReference type="EMBL" id="PLO62216.1"/>
    </source>
</evidence>
<protein>
    <submittedName>
        <fullName evidence="1">Uncharacterized protein</fullName>
    </submittedName>
</protein>
<gene>
    <name evidence="1" type="ORF">CWN49_31220</name>
</gene>
<organism evidence="1 2">
    <name type="scientific">Klebsiella michiganensis</name>
    <dbReference type="NCBI Taxonomy" id="1134687"/>
    <lineage>
        <taxon>Bacteria</taxon>
        <taxon>Pseudomonadati</taxon>
        <taxon>Pseudomonadota</taxon>
        <taxon>Gammaproteobacteria</taxon>
        <taxon>Enterobacterales</taxon>
        <taxon>Enterobacteriaceae</taxon>
        <taxon>Klebsiella/Raoultella group</taxon>
        <taxon>Klebsiella</taxon>
    </lineage>
</organism>
<name>A0A2J5P868_9ENTR</name>
<reference evidence="1 2" key="1">
    <citation type="submission" date="2017-11" db="EMBL/GenBank/DDBJ databases">
        <authorList>
            <person name="Han C.G."/>
        </authorList>
    </citation>
    <scope>NUCLEOTIDE SEQUENCE [LARGE SCALE GENOMIC DNA]</scope>
    <source>
        <strain evidence="1 2">A10</strain>
    </source>
</reference>
<dbReference type="Proteomes" id="UP000234667">
    <property type="component" value="Unassembled WGS sequence"/>
</dbReference>
<reference evidence="1 2" key="2">
    <citation type="submission" date="2018-01" db="EMBL/GenBank/DDBJ databases">
        <title>Genomic study of Klebsiella pneumoniae.</title>
        <authorList>
            <person name="Yang Y."/>
            <person name="Bicalho R."/>
        </authorList>
    </citation>
    <scope>NUCLEOTIDE SEQUENCE [LARGE SCALE GENOMIC DNA]</scope>
    <source>
        <strain evidence="1 2">A10</strain>
    </source>
</reference>
<proteinExistence type="predicted"/>
<feature type="non-terminal residue" evidence="1">
    <location>
        <position position="159"/>
    </location>
</feature>